<reference evidence="1 2" key="1">
    <citation type="journal article" date="2021" name="BMC Biol.">
        <title>Horizontally acquired antibacterial genes associated with adaptive radiation of ladybird beetles.</title>
        <authorList>
            <person name="Li H.S."/>
            <person name="Tang X.F."/>
            <person name="Huang Y.H."/>
            <person name="Xu Z.Y."/>
            <person name="Chen M.L."/>
            <person name="Du X.Y."/>
            <person name="Qiu B.Y."/>
            <person name="Chen P.T."/>
            <person name="Zhang W."/>
            <person name="Slipinski A."/>
            <person name="Escalona H.E."/>
            <person name="Waterhouse R.M."/>
            <person name="Zwick A."/>
            <person name="Pang H."/>
        </authorList>
    </citation>
    <scope>NUCLEOTIDE SEQUENCE [LARGE SCALE GENOMIC DNA]</scope>
    <source>
        <strain evidence="1">SYSU2018</strain>
    </source>
</reference>
<proteinExistence type="predicted"/>
<evidence type="ECO:0000313" key="2">
    <source>
        <dbReference type="Proteomes" id="UP001516400"/>
    </source>
</evidence>
<name>A0ABD2NVH3_9CUCU</name>
<comment type="caution">
    <text evidence="1">The sequence shown here is derived from an EMBL/GenBank/DDBJ whole genome shotgun (WGS) entry which is preliminary data.</text>
</comment>
<gene>
    <name evidence="1" type="ORF">HHI36_005884</name>
</gene>
<feature type="non-terminal residue" evidence="1">
    <location>
        <position position="59"/>
    </location>
</feature>
<dbReference type="AlphaFoldDB" id="A0ABD2NVH3"/>
<evidence type="ECO:0000313" key="1">
    <source>
        <dbReference type="EMBL" id="KAL3282712.1"/>
    </source>
</evidence>
<sequence length="59" mass="6937">YVFAYISSYTSDLHSVLSIYQGMVAEMKRYFQIESVTKKTRELSLANASYRWNRSEGME</sequence>
<dbReference type="EMBL" id="JABFTP020000144">
    <property type="protein sequence ID" value="KAL3282712.1"/>
    <property type="molecule type" value="Genomic_DNA"/>
</dbReference>
<organism evidence="1 2">
    <name type="scientific">Cryptolaemus montrouzieri</name>
    <dbReference type="NCBI Taxonomy" id="559131"/>
    <lineage>
        <taxon>Eukaryota</taxon>
        <taxon>Metazoa</taxon>
        <taxon>Ecdysozoa</taxon>
        <taxon>Arthropoda</taxon>
        <taxon>Hexapoda</taxon>
        <taxon>Insecta</taxon>
        <taxon>Pterygota</taxon>
        <taxon>Neoptera</taxon>
        <taxon>Endopterygota</taxon>
        <taxon>Coleoptera</taxon>
        <taxon>Polyphaga</taxon>
        <taxon>Cucujiformia</taxon>
        <taxon>Coccinelloidea</taxon>
        <taxon>Coccinellidae</taxon>
        <taxon>Scymninae</taxon>
        <taxon>Scymnini</taxon>
        <taxon>Cryptolaemus</taxon>
    </lineage>
</organism>
<accession>A0ABD2NVH3</accession>
<protein>
    <submittedName>
        <fullName evidence="1">Uncharacterized protein</fullName>
    </submittedName>
</protein>
<keyword evidence="2" id="KW-1185">Reference proteome</keyword>
<feature type="non-terminal residue" evidence="1">
    <location>
        <position position="1"/>
    </location>
</feature>
<dbReference type="Proteomes" id="UP001516400">
    <property type="component" value="Unassembled WGS sequence"/>
</dbReference>